<reference evidence="1" key="1">
    <citation type="journal article" date="2014" name="Front. Microbiol.">
        <title>High frequency of phylogenetically diverse reductive dehalogenase-homologous genes in deep subseafloor sedimentary metagenomes.</title>
        <authorList>
            <person name="Kawai M."/>
            <person name="Futagami T."/>
            <person name="Toyoda A."/>
            <person name="Takaki Y."/>
            <person name="Nishi S."/>
            <person name="Hori S."/>
            <person name="Arai W."/>
            <person name="Tsubouchi T."/>
            <person name="Morono Y."/>
            <person name="Uchiyama I."/>
            <person name="Ito T."/>
            <person name="Fujiyama A."/>
            <person name="Inagaki F."/>
            <person name="Takami H."/>
        </authorList>
    </citation>
    <scope>NUCLEOTIDE SEQUENCE</scope>
    <source>
        <strain evidence="1">Expedition CK06-06</strain>
    </source>
</reference>
<accession>X1IFU5</accession>
<dbReference type="AlphaFoldDB" id="X1IFU5"/>
<sequence>MGKTMDQDKYRKCMRQYMTGVGKTKEERQHDMCIGAKLCSRKAETKEKA</sequence>
<evidence type="ECO:0000313" key="1">
    <source>
        <dbReference type="EMBL" id="GAH68135.1"/>
    </source>
</evidence>
<dbReference type="EMBL" id="BARU01025582">
    <property type="protein sequence ID" value="GAH68135.1"/>
    <property type="molecule type" value="Genomic_DNA"/>
</dbReference>
<comment type="caution">
    <text evidence="1">The sequence shown here is derived from an EMBL/GenBank/DDBJ whole genome shotgun (WGS) entry which is preliminary data.</text>
</comment>
<name>X1IFU5_9ZZZZ</name>
<gene>
    <name evidence="1" type="ORF">S03H2_41199</name>
</gene>
<feature type="non-terminal residue" evidence="1">
    <location>
        <position position="49"/>
    </location>
</feature>
<protein>
    <submittedName>
        <fullName evidence="1">Uncharacterized protein</fullName>
    </submittedName>
</protein>
<organism evidence="1">
    <name type="scientific">marine sediment metagenome</name>
    <dbReference type="NCBI Taxonomy" id="412755"/>
    <lineage>
        <taxon>unclassified sequences</taxon>
        <taxon>metagenomes</taxon>
        <taxon>ecological metagenomes</taxon>
    </lineage>
</organism>
<proteinExistence type="predicted"/>